<comment type="subcellular location">
    <subcellularLocation>
        <location evidence="1">Cell membrane</location>
        <topology evidence="1">Multi-pass membrane protein</topology>
    </subcellularLocation>
</comment>
<dbReference type="Proteomes" id="UP001237737">
    <property type="component" value="Unassembled WGS sequence"/>
</dbReference>
<evidence type="ECO:0000256" key="7">
    <source>
        <dbReference type="SAM" id="Phobius"/>
    </source>
</evidence>
<evidence type="ECO:0000256" key="6">
    <source>
        <dbReference type="SAM" id="MobiDB-lite"/>
    </source>
</evidence>
<comment type="caution">
    <text evidence="9">The sequence shown here is derived from an EMBL/GenBank/DDBJ whole genome shotgun (WGS) entry which is preliminary data.</text>
</comment>
<evidence type="ECO:0000256" key="2">
    <source>
        <dbReference type="ARBA" id="ARBA00022475"/>
    </source>
</evidence>
<dbReference type="InterPro" id="IPR000917">
    <property type="entry name" value="Sulfatase_N"/>
</dbReference>
<feature type="domain" description="Sulfatase N-terminal" evidence="8">
    <location>
        <begin position="273"/>
        <end position="540"/>
    </location>
</feature>
<gene>
    <name evidence="9" type="ORF">J2T07_001306</name>
</gene>
<feature type="transmembrane region" description="Helical" evidence="7">
    <location>
        <begin position="161"/>
        <end position="179"/>
    </location>
</feature>
<feature type="transmembrane region" description="Helical" evidence="7">
    <location>
        <begin position="129"/>
        <end position="149"/>
    </location>
</feature>
<evidence type="ECO:0000256" key="1">
    <source>
        <dbReference type="ARBA" id="ARBA00004651"/>
    </source>
</evidence>
<evidence type="ECO:0000313" key="9">
    <source>
        <dbReference type="EMBL" id="MDQ0009129.1"/>
    </source>
</evidence>
<keyword evidence="4 7" id="KW-1133">Transmembrane helix</keyword>
<protein>
    <submittedName>
        <fullName evidence="9">Phosphoglycerol transferase MdoB-like AlkP superfamily enzyme</fullName>
    </submittedName>
</protein>
<dbReference type="Gene3D" id="3.40.720.10">
    <property type="entry name" value="Alkaline Phosphatase, subunit A"/>
    <property type="match status" value="1"/>
</dbReference>
<dbReference type="PIRSF" id="PIRSF005091">
    <property type="entry name" value="Mmb_sulf_HI1246"/>
    <property type="match status" value="1"/>
</dbReference>
<sequence>MRKLTWRFIVAALVFLTLSRVGLSLWQWTRVHDAGGLWPVLFGGWRIDFSLVAMIVAWPALLSPWLGHRAWPTRIAAWWLRFWWLAFVLLEVSTPQFIVEYDTRPNRLYFEYLTSPNEVAAMLWHGYKLSVAAGLVAFALIGWLGFRLLPTRRPDRVPMRGWLRPVATVLAFVVLFLAGRGTLQHRPLNASQVAFTNDAMVNTLPLNSLYNVLNAAIALGNERSASAVYGKMPEDEMQSIVRRDAGLDGPPLDPQYPSLHRQQATRQGEKPFNLVIILEESLGAQFVGSLGGAGYTPELDKLANDGWWLTRTYATGTRSARGLEAVTTGFLPTPAEAVLKLPRSQRDFFTLGALLDTFGYHTRFLYGGEAHFDNMRSFFFGNGFNEVVDRATFETKPTFVGSWGASDEDMFNELHHRLLDDGDKPTLTVAFSVSNHTPWEYPAGRIQPEGDPASNANAVRYADWSIGRFFERAKQSPYWNHTVFLIVADHDARVFGASLVPVRHFHIPALILGAGVPVKKDDHIVSQMDLAPTLLSLIGISSEHPMLGADLTQRYPDRAIMQYGDNYGYLKNDRLIVLRPNQPPTQYRYTLNGEYSPDGEKLEPQPVDPQLEKTALAHALWPSWAYGKQRYRLPEKAGAAKP</sequence>
<keyword evidence="2" id="KW-1003">Cell membrane</keyword>
<feature type="transmembrane region" description="Helical" evidence="7">
    <location>
        <begin position="47"/>
        <end position="66"/>
    </location>
</feature>
<dbReference type="RefSeq" id="WP_306848390.1">
    <property type="nucleotide sequence ID" value="NZ_JAUSSK010000002.1"/>
</dbReference>
<dbReference type="InterPro" id="IPR050448">
    <property type="entry name" value="OpgB/LTA_synthase_biosynth"/>
</dbReference>
<dbReference type="EMBL" id="JAUSSK010000002">
    <property type="protein sequence ID" value="MDQ0009129.1"/>
    <property type="molecule type" value="Genomic_DNA"/>
</dbReference>
<dbReference type="PANTHER" id="PTHR47371">
    <property type="entry name" value="LIPOTEICHOIC ACID SYNTHASE"/>
    <property type="match status" value="1"/>
</dbReference>
<keyword evidence="10" id="KW-1185">Reference proteome</keyword>
<keyword evidence="3 7" id="KW-0812">Transmembrane</keyword>
<evidence type="ECO:0000256" key="4">
    <source>
        <dbReference type="ARBA" id="ARBA00022989"/>
    </source>
</evidence>
<dbReference type="InterPro" id="IPR017850">
    <property type="entry name" value="Alkaline_phosphatase_core_sf"/>
</dbReference>
<evidence type="ECO:0000256" key="3">
    <source>
        <dbReference type="ARBA" id="ARBA00022692"/>
    </source>
</evidence>
<dbReference type="PANTHER" id="PTHR47371:SF3">
    <property type="entry name" value="PHOSPHOGLYCEROL TRANSFERASE I"/>
    <property type="match status" value="1"/>
</dbReference>
<dbReference type="Pfam" id="PF00884">
    <property type="entry name" value="Sulfatase"/>
    <property type="match status" value="1"/>
</dbReference>
<accession>A0ABT9SX61</accession>
<dbReference type="Gene3D" id="3.30.1120.80">
    <property type="match status" value="1"/>
</dbReference>
<evidence type="ECO:0000313" key="10">
    <source>
        <dbReference type="Proteomes" id="UP001237737"/>
    </source>
</evidence>
<feature type="transmembrane region" description="Helical" evidence="7">
    <location>
        <begin position="78"/>
        <end position="99"/>
    </location>
</feature>
<keyword evidence="5 7" id="KW-0472">Membrane</keyword>
<reference evidence="9 10" key="1">
    <citation type="submission" date="2023-07" db="EMBL/GenBank/DDBJ databases">
        <title>Sorghum-associated microbial communities from plants grown in Nebraska, USA.</title>
        <authorList>
            <person name="Schachtman D."/>
        </authorList>
    </citation>
    <scope>NUCLEOTIDE SEQUENCE [LARGE SCALE GENOMIC DNA]</scope>
    <source>
        <strain evidence="9 10">CC60</strain>
    </source>
</reference>
<organism evidence="9 10">
    <name type="scientific">Luteibacter jiangsuensis</name>
    <dbReference type="NCBI Taxonomy" id="637577"/>
    <lineage>
        <taxon>Bacteria</taxon>
        <taxon>Pseudomonadati</taxon>
        <taxon>Pseudomonadota</taxon>
        <taxon>Gammaproteobacteria</taxon>
        <taxon>Lysobacterales</taxon>
        <taxon>Rhodanobacteraceae</taxon>
        <taxon>Luteibacter</taxon>
    </lineage>
</organism>
<name>A0ABT9SX61_9GAMM</name>
<dbReference type="InterPro" id="IPR012160">
    <property type="entry name" value="LtaS-like"/>
</dbReference>
<evidence type="ECO:0000259" key="8">
    <source>
        <dbReference type="Pfam" id="PF00884"/>
    </source>
</evidence>
<feature type="region of interest" description="Disordered" evidence="6">
    <location>
        <begin position="244"/>
        <end position="266"/>
    </location>
</feature>
<dbReference type="CDD" id="cd16015">
    <property type="entry name" value="LTA_synthase"/>
    <property type="match status" value="1"/>
</dbReference>
<dbReference type="SUPFAM" id="SSF53649">
    <property type="entry name" value="Alkaline phosphatase-like"/>
    <property type="match status" value="1"/>
</dbReference>
<proteinExistence type="predicted"/>
<evidence type="ECO:0000256" key="5">
    <source>
        <dbReference type="ARBA" id="ARBA00023136"/>
    </source>
</evidence>